<dbReference type="InterPro" id="IPR043519">
    <property type="entry name" value="NT_sf"/>
</dbReference>
<organism evidence="2 3">
    <name type="scientific">Candidatus Woesebacteria bacterium GW2011_GWB1_33_22</name>
    <dbReference type="NCBI Taxonomy" id="1618566"/>
    <lineage>
        <taxon>Bacteria</taxon>
        <taxon>Candidatus Woeseibacteriota</taxon>
    </lineage>
</organism>
<proteinExistence type="predicted"/>
<dbReference type="InterPro" id="IPR041633">
    <property type="entry name" value="Polbeta"/>
</dbReference>
<dbReference type="SUPFAM" id="SSF81301">
    <property type="entry name" value="Nucleotidyltransferase"/>
    <property type="match status" value="1"/>
</dbReference>
<accession>A0A0F9ZJD8</accession>
<name>A0A0F9ZJD8_9BACT</name>
<dbReference type="Proteomes" id="UP000034778">
    <property type="component" value="Unassembled WGS sequence"/>
</dbReference>
<evidence type="ECO:0000313" key="2">
    <source>
        <dbReference type="EMBL" id="KKP44328.1"/>
    </source>
</evidence>
<comment type="caution">
    <text evidence="2">The sequence shown here is derived from an EMBL/GenBank/DDBJ whole genome shotgun (WGS) entry which is preliminary data.</text>
</comment>
<dbReference type="AlphaFoldDB" id="A0A0F9ZJD8"/>
<dbReference type="EMBL" id="LBOW01000009">
    <property type="protein sequence ID" value="KKP44328.1"/>
    <property type="molecule type" value="Genomic_DNA"/>
</dbReference>
<dbReference type="STRING" id="1618566.UR35_C0009G0039"/>
<sequence>MESKSNNFSSVKYHDIFDYKLTKEELVKWQYKNLKEITSGHKNKSRLQNETYSKTKLVVAKKVAKLLSKIPSVKFVGITGALAMNNAGKNSDIDLMIITSKNRLWLTRFCVYCLLHTTYYILRKPRVKNERDALCLNLWLDEQDLVWPKKDRNIYTAHEIAQVVPLVNRNKTYERFLCQNKWILDFWPNSTKISSKQYVVSSMRRSILHSTFYILQTVIENLAFRLQYLYMKPKITREVVTPTRAIFHPNDWGKKVLTILSDIV</sequence>
<gene>
    <name evidence="2" type="ORF">UR35_C0009G0039</name>
</gene>
<evidence type="ECO:0000313" key="3">
    <source>
        <dbReference type="Proteomes" id="UP000034778"/>
    </source>
</evidence>
<dbReference type="Pfam" id="PF18765">
    <property type="entry name" value="Polbeta"/>
    <property type="match status" value="1"/>
</dbReference>
<reference evidence="2 3" key="1">
    <citation type="journal article" date="2015" name="Nature">
        <title>rRNA introns, odd ribosomes, and small enigmatic genomes across a large radiation of phyla.</title>
        <authorList>
            <person name="Brown C.T."/>
            <person name="Hug L.A."/>
            <person name="Thomas B.C."/>
            <person name="Sharon I."/>
            <person name="Castelle C.J."/>
            <person name="Singh A."/>
            <person name="Wilkins M.J."/>
            <person name="Williams K.H."/>
            <person name="Banfield J.F."/>
        </authorList>
    </citation>
    <scope>NUCLEOTIDE SEQUENCE [LARGE SCALE GENOMIC DNA]</scope>
</reference>
<dbReference type="Gene3D" id="3.30.460.10">
    <property type="entry name" value="Beta Polymerase, domain 2"/>
    <property type="match status" value="1"/>
</dbReference>
<protein>
    <recommendedName>
        <fullName evidence="1">Polymerase beta nucleotidyltransferase domain-containing protein</fullName>
    </recommendedName>
</protein>
<feature type="domain" description="Polymerase beta nucleotidyltransferase" evidence="1">
    <location>
        <begin position="61"/>
        <end position="118"/>
    </location>
</feature>
<evidence type="ECO:0000259" key="1">
    <source>
        <dbReference type="Pfam" id="PF18765"/>
    </source>
</evidence>
<dbReference type="CDD" id="cd05403">
    <property type="entry name" value="NT_KNTase_like"/>
    <property type="match status" value="1"/>
</dbReference>